<proteinExistence type="predicted"/>
<evidence type="ECO:0000313" key="1">
    <source>
        <dbReference type="EMBL" id="CAD7015026.1"/>
    </source>
</evidence>
<name>A0A811VHV7_CERCA</name>
<comment type="caution">
    <text evidence="1">The sequence shown here is derived from an EMBL/GenBank/DDBJ whole genome shotgun (WGS) entry which is preliminary data.</text>
</comment>
<accession>A0A811VHV7</accession>
<organism evidence="1 2">
    <name type="scientific">Ceratitis capitata</name>
    <name type="common">Mediterranean fruit fly</name>
    <name type="synonym">Tephritis capitata</name>
    <dbReference type="NCBI Taxonomy" id="7213"/>
    <lineage>
        <taxon>Eukaryota</taxon>
        <taxon>Metazoa</taxon>
        <taxon>Ecdysozoa</taxon>
        <taxon>Arthropoda</taxon>
        <taxon>Hexapoda</taxon>
        <taxon>Insecta</taxon>
        <taxon>Pterygota</taxon>
        <taxon>Neoptera</taxon>
        <taxon>Endopterygota</taxon>
        <taxon>Diptera</taxon>
        <taxon>Brachycera</taxon>
        <taxon>Muscomorpha</taxon>
        <taxon>Tephritoidea</taxon>
        <taxon>Tephritidae</taxon>
        <taxon>Ceratitis</taxon>
        <taxon>Ceratitis</taxon>
    </lineage>
</organism>
<protein>
    <submittedName>
        <fullName evidence="1">(Mediterranean fruit fly) hypothetical protein</fullName>
    </submittedName>
</protein>
<keyword evidence="2" id="KW-1185">Reference proteome</keyword>
<dbReference type="EMBL" id="CAJHJT010000056">
    <property type="protein sequence ID" value="CAD7015026.1"/>
    <property type="molecule type" value="Genomic_DNA"/>
</dbReference>
<dbReference type="AlphaFoldDB" id="A0A811VHV7"/>
<evidence type="ECO:0000313" key="2">
    <source>
        <dbReference type="Proteomes" id="UP000606786"/>
    </source>
</evidence>
<sequence length="140" mass="15593">MIPLTILCISLHRFSQNPTVKSLVAQVRPSTSNERQVLRYIQMCARVCVFAIMSVDIVFSGNVYSPAEAGIEMCRHPVYALPLQIHSCNLLTPLPQSSFIPSVLREHTLHVARCYDLFGMDVAVDLLLLACSANARRHGK</sequence>
<dbReference type="Proteomes" id="UP000606786">
    <property type="component" value="Unassembled WGS sequence"/>
</dbReference>
<reference evidence="1" key="1">
    <citation type="submission" date="2020-11" db="EMBL/GenBank/DDBJ databases">
        <authorList>
            <person name="Whitehead M."/>
        </authorList>
    </citation>
    <scope>NUCLEOTIDE SEQUENCE</scope>
    <source>
        <strain evidence="1">EGII</strain>
    </source>
</reference>
<gene>
    <name evidence="1" type="ORF">CCAP1982_LOCUS22983</name>
</gene>